<evidence type="ECO:0000256" key="5">
    <source>
        <dbReference type="SAM" id="MobiDB-lite"/>
    </source>
</evidence>
<dbReference type="InterPro" id="IPR006571">
    <property type="entry name" value="TLDc_dom"/>
</dbReference>
<dbReference type="SMART" id="SM00584">
    <property type="entry name" value="TLDc"/>
    <property type="match status" value="1"/>
</dbReference>
<dbReference type="GO" id="GO:0006979">
    <property type="term" value="P:response to oxidative stress"/>
    <property type="evidence" value="ECO:0007669"/>
    <property type="project" value="TreeGrafter"/>
</dbReference>
<evidence type="ECO:0000313" key="9">
    <source>
        <dbReference type="Proteomes" id="UP000225706"/>
    </source>
</evidence>
<dbReference type="PROSITE" id="PS51886">
    <property type="entry name" value="TLDC"/>
    <property type="match status" value="1"/>
</dbReference>
<dbReference type="GO" id="GO:0005634">
    <property type="term" value="C:nucleus"/>
    <property type="evidence" value="ECO:0007669"/>
    <property type="project" value="TreeGrafter"/>
</dbReference>
<organism evidence="8 9">
    <name type="scientific">Stylophora pistillata</name>
    <name type="common">Smooth cauliflower coral</name>
    <dbReference type="NCBI Taxonomy" id="50429"/>
    <lineage>
        <taxon>Eukaryota</taxon>
        <taxon>Metazoa</taxon>
        <taxon>Cnidaria</taxon>
        <taxon>Anthozoa</taxon>
        <taxon>Hexacorallia</taxon>
        <taxon>Scleractinia</taxon>
        <taxon>Astrocoeniina</taxon>
        <taxon>Pocilloporidae</taxon>
        <taxon>Stylophora</taxon>
    </lineage>
</organism>
<sequence length="827" mass="91897">MLKARGMFSRLISSDSSNVEEEEHDSAFTEEAVQSRELKEKRTAFRSSRSKSESSAVSGDSAARYISWENVSFLGHELRKTVRKGFHWLAYTSPDSEMSSKVKRQAPQGTKEYLVDNNDTLAKIALSFDTTPSELTRINKLSSHMLFPGQENGSSYSGEHETVKLTKDVSWEEEEEEVTEHYLKIYAKYITDGQGITNGVLLITPHSVMFKPNVSDPLVMDRGLDTYCVDTLMTSVTSAAMYTDIAAMAIHDPLKPGKFYLDAGTAESLSRQNSIDIDTAPPTICKSCGKVCTNLEEDTDPLSQVDLSHCCVCNISNFFPVSTDEDVKIVVRQILESIVTQVDDLGNSHVPEKTGKSVGTPLVLQGSLAGGDMHSVSPASEDSGIGCSLGHADESKAEEPELADHTAHQGPRDQLKDSGAVQSSVSSNGAGPDENKPDEEHLRNSAASVDGQLEHSHSSSLFAAFSSNVRYWLGQENHETNERQGSESDEDVIVPKPAATSNHQPLYLCLRISKKHWCRQQSMFGSFPRQGEQLQDRDKKRREYWFAIPPSRTEQVYSFFQQWCPNIHNATDEESEDDETTSPTCIATEEEGLNLVESFYSNSPPSHSRAKLSRALSDSEVPKVKKGFRRFVSKPGKAAKVMSSPKSPTSLLFEDVLPDMDCKSEMLNEEHLRKLNSTLPSRTIGHCWALVYSTFEHGFSLKTLYRKMECYDTPVLLVVMDDAQHIFGSLCSCPLKVSEGFYGTGESFLYKFEKNSLKVFGWTGENNFFIKGSKDSLAIGSGGGNFGLWLDEDLYHGRSHPCTTYNNTQLSWKEDFLCSGLEAWTFV</sequence>
<evidence type="ECO:0000259" key="6">
    <source>
        <dbReference type="PROSITE" id="PS51782"/>
    </source>
</evidence>
<comment type="subcellular location">
    <subcellularLocation>
        <location evidence="1">Mitochondrion</location>
    </subcellularLocation>
</comment>
<evidence type="ECO:0000313" key="8">
    <source>
        <dbReference type="EMBL" id="PFX16483.1"/>
    </source>
</evidence>
<evidence type="ECO:0000256" key="2">
    <source>
        <dbReference type="ARBA" id="ARBA00009540"/>
    </source>
</evidence>
<keyword evidence="3" id="KW-0496">Mitochondrion</keyword>
<dbReference type="InterPro" id="IPR018392">
    <property type="entry name" value="LysM"/>
</dbReference>
<dbReference type="EMBL" id="LSMT01000543">
    <property type="protein sequence ID" value="PFX16483.1"/>
    <property type="molecule type" value="Genomic_DNA"/>
</dbReference>
<proteinExistence type="inferred from homology"/>
<feature type="compositionally biased region" description="Basic and acidic residues" evidence="5">
    <location>
        <begin position="391"/>
        <end position="416"/>
    </location>
</feature>
<feature type="domain" description="TLDc" evidence="7">
    <location>
        <begin position="665"/>
        <end position="827"/>
    </location>
</feature>
<dbReference type="PROSITE" id="PS51782">
    <property type="entry name" value="LYSM"/>
    <property type="match status" value="1"/>
</dbReference>
<dbReference type="STRING" id="50429.A0A2B4RI55"/>
<evidence type="ECO:0000259" key="7">
    <source>
        <dbReference type="PROSITE" id="PS51886"/>
    </source>
</evidence>
<dbReference type="GO" id="GO:0005739">
    <property type="term" value="C:mitochondrion"/>
    <property type="evidence" value="ECO:0007669"/>
    <property type="project" value="UniProtKB-SubCell"/>
</dbReference>
<dbReference type="AlphaFoldDB" id="A0A2B4RI55"/>
<dbReference type="CDD" id="cd00118">
    <property type="entry name" value="LysM"/>
    <property type="match status" value="1"/>
</dbReference>
<protein>
    <recommendedName>
        <fullName evidence="4">Oxidation resistance protein 1</fullName>
    </recommendedName>
</protein>
<dbReference type="Pfam" id="PF01476">
    <property type="entry name" value="LysM"/>
    <property type="match status" value="1"/>
</dbReference>
<accession>A0A2B4RI55</accession>
<dbReference type="OrthoDB" id="10017054at2759"/>
<name>A0A2B4RI55_STYPI</name>
<feature type="region of interest" description="Disordered" evidence="5">
    <location>
        <begin position="346"/>
        <end position="453"/>
    </location>
</feature>
<feature type="domain" description="LysM" evidence="6">
    <location>
        <begin position="111"/>
        <end position="154"/>
    </location>
</feature>
<dbReference type="InterPro" id="IPR036779">
    <property type="entry name" value="LysM_dom_sf"/>
</dbReference>
<comment type="caution">
    <text evidence="8">The sequence shown here is derived from an EMBL/GenBank/DDBJ whole genome shotgun (WGS) entry which is preliminary data.</text>
</comment>
<keyword evidence="9" id="KW-1185">Reference proteome</keyword>
<feature type="region of interest" description="Disordered" evidence="5">
    <location>
        <begin position="1"/>
        <end position="56"/>
    </location>
</feature>
<dbReference type="SUPFAM" id="SSF54106">
    <property type="entry name" value="LysM domain"/>
    <property type="match status" value="1"/>
</dbReference>
<comment type="similarity">
    <text evidence="2">Belongs to the OXR1 family.</text>
</comment>
<gene>
    <name evidence="8" type="primary">OXR1</name>
    <name evidence="8" type="ORF">AWC38_SpisGene19246</name>
</gene>
<evidence type="ECO:0000256" key="3">
    <source>
        <dbReference type="ARBA" id="ARBA00023128"/>
    </source>
</evidence>
<evidence type="ECO:0000256" key="4">
    <source>
        <dbReference type="ARBA" id="ARBA00040604"/>
    </source>
</evidence>
<dbReference type="Pfam" id="PF07534">
    <property type="entry name" value="TLD"/>
    <property type="match status" value="1"/>
</dbReference>
<feature type="compositionally biased region" description="Basic and acidic residues" evidence="5">
    <location>
        <begin position="433"/>
        <end position="443"/>
    </location>
</feature>
<evidence type="ECO:0000256" key="1">
    <source>
        <dbReference type="ARBA" id="ARBA00004173"/>
    </source>
</evidence>
<feature type="compositionally biased region" description="Basic and acidic residues" evidence="5">
    <location>
        <begin position="33"/>
        <end position="43"/>
    </location>
</feature>
<reference evidence="9" key="1">
    <citation type="journal article" date="2017" name="bioRxiv">
        <title>Comparative analysis of the genomes of Stylophora pistillata and Acropora digitifera provides evidence for extensive differences between species of corals.</title>
        <authorList>
            <person name="Voolstra C.R."/>
            <person name="Li Y."/>
            <person name="Liew Y.J."/>
            <person name="Baumgarten S."/>
            <person name="Zoccola D."/>
            <person name="Flot J.-F."/>
            <person name="Tambutte S."/>
            <person name="Allemand D."/>
            <person name="Aranda M."/>
        </authorList>
    </citation>
    <scope>NUCLEOTIDE SEQUENCE [LARGE SCALE GENOMIC DNA]</scope>
</reference>
<dbReference type="PANTHER" id="PTHR23354:SF62">
    <property type="entry name" value="MUSTARD, ISOFORM V"/>
    <property type="match status" value="1"/>
</dbReference>
<dbReference type="Gene3D" id="3.10.350.10">
    <property type="entry name" value="LysM domain"/>
    <property type="match status" value="1"/>
</dbReference>
<dbReference type="PANTHER" id="PTHR23354">
    <property type="entry name" value="NUCLEOLAR PROTEIN 7/ESTROGEN RECEPTOR COACTIVATOR-RELATED"/>
    <property type="match status" value="1"/>
</dbReference>
<dbReference type="Proteomes" id="UP000225706">
    <property type="component" value="Unassembled WGS sequence"/>
</dbReference>
<feature type="compositionally biased region" description="Polar residues" evidence="5">
    <location>
        <begin position="420"/>
        <end position="429"/>
    </location>
</feature>